<reference evidence="1 2" key="1">
    <citation type="submission" date="2017-06" db="EMBL/GenBank/DDBJ databases">
        <authorList>
            <person name="Kim H.J."/>
            <person name="Triplett B.A."/>
        </authorList>
    </citation>
    <scope>NUCLEOTIDE SEQUENCE [LARGE SCALE GENOMIC DNA]</scope>
    <source>
        <strain evidence="1 2">DSM 25597</strain>
    </source>
</reference>
<gene>
    <name evidence="1" type="ORF">SAMN06265376_102460</name>
</gene>
<proteinExistence type="predicted"/>
<dbReference type="AlphaFoldDB" id="A0A238YZM7"/>
<evidence type="ECO:0000313" key="1">
    <source>
        <dbReference type="EMBL" id="SNR76104.1"/>
    </source>
</evidence>
<sequence length="261" mass="30710">MEKESNSDNLLSSIDYNNDKNWQFIIASQNYGTTYAIYAKFTIIKEKDGETRREIQFKIRNYKGQIQLGIYDVIFNKTNGQIDILVQALNRTRTTESYNFNFEYKIGDKDNRLKIVRYLIPMFLIAPNKEFSKKDLDSLCDRGSGIFCKKYKYFDEERNRETTFIWYAIYKSIFNFEDDNIINESFCVFCDQKYNSKASQIAHNHTGIIDTEFFHVDGDNFVIAKYDYDEDPKDIAQNFDGTFTLAGFRCKQSTLTVDTNN</sequence>
<dbReference type="EMBL" id="FZNY01000002">
    <property type="protein sequence ID" value="SNR76104.1"/>
    <property type="molecule type" value="Genomic_DNA"/>
</dbReference>
<dbReference type="OrthoDB" id="1165055at2"/>
<keyword evidence="2" id="KW-1185">Reference proteome</keyword>
<dbReference type="RefSeq" id="WP_089371202.1">
    <property type="nucleotide sequence ID" value="NZ_BMEP01000001.1"/>
</dbReference>
<organism evidence="1 2">
    <name type="scientific">Dokdonia pacifica</name>
    <dbReference type="NCBI Taxonomy" id="1627892"/>
    <lineage>
        <taxon>Bacteria</taxon>
        <taxon>Pseudomonadati</taxon>
        <taxon>Bacteroidota</taxon>
        <taxon>Flavobacteriia</taxon>
        <taxon>Flavobacteriales</taxon>
        <taxon>Flavobacteriaceae</taxon>
        <taxon>Dokdonia</taxon>
    </lineage>
</organism>
<dbReference type="Proteomes" id="UP000198379">
    <property type="component" value="Unassembled WGS sequence"/>
</dbReference>
<name>A0A238YZM7_9FLAO</name>
<protein>
    <submittedName>
        <fullName evidence="1">Uncharacterized protein</fullName>
    </submittedName>
</protein>
<evidence type="ECO:0000313" key="2">
    <source>
        <dbReference type="Proteomes" id="UP000198379"/>
    </source>
</evidence>
<accession>A0A238YZM7</accession>